<dbReference type="RefSeq" id="WP_169503117.1">
    <property type="nucleotide sequence ID" value="NZ_JABBPN010000001.1"/>
</dbReference>
<dbReference type="GO" id="GO:0046872">
    <property type="term" value="F:metal ion binding"/>
    <property type="evidence" value="ECO:0007669"/>
    <property type="project" value="UniProtKB-KW"/>
</dbReference>
<dbReference type="SFLD" id="SFLDG01129">
    <property type="entry name" value="C1.5:_HAD__Beta-PGM__Phosphata"/>
    <property type="match status" value="1"/>
</dbReference>
<proteinExistence type="predicted"/>
<dbReference type="InterPro" id="IPR051400">
    <property type="entry name" value="HAD-like_hydrolase"/>
</dbReference>
<dbReference type="NCBIfam" id="TIGR01549">
    <property type="entry name" value="HAD-SF-IA-v1"/>
    <property type="match status" value="1"/>
</dbReference>
<dbReference type="InterPro" id="IPR023214">
    <property type="entry name" value="HAD_sf"/>
</dbReference>
<dbReference type="PANTHER" id="PTHR46470">
    <property type="entry name" value="N-ACYLNEURAMINATE-9-PHOSPHATASE"/>
    <property type="match status" value="1"/>
</dbReference>
<dbReference type="PRINTS" id="PR00413">
    <property type="entry name" value="HADHALOGNASE"/>
</dbReference>
<evidence type="ECO:0000313" key="6">
    <source>
        <dbReference type="Proteomes" id="UP000565468"/>
    </source>
</evidence>
<keyword evidence="4" id="KW-0460">Magnesium</keyword>
<dbReference type="Gene3D" id="1.20.120.710">
    <property type="entry name" value="Haloacid dehalogenase hydrolase-like domain"/>
    <property type="match status" value="1"/>
</dbReference>
<dbReference type="Gene3D" id="3.40.50.1000">
    <property type="entry name" value="HAD superfamily/HAD-like"/>
    <property type="match status" value="1"/>
</dbReference>
<dbReference type="InterPro" id="IPR036412">
    <property type="entry name" value="HAD-like_sf"/>
</dbReference>
<dbReference type="PANTHER" id="PTHR46470:SF2">
    <property type="entry name" value="GLYCERALDEHYDE 3-PHOSPHATE PHOSPHATASE"/>
    <property type="match status" value="1"/>
</dbReference>
<dbReference type="InterPro" id="IPR041492">
    <property type="entry name" value="HAD_2"/>
</dbReference>
<dbReference type="AlphaFoldDB" id="A0A848M1K0"/>
<comment type="caution">
    <text evidence="5">The sequence shown here is derived from an EMBL/GenBank/DDBJ whole genome shotgun (WGS) entry which is preliminary data.</text>
</comment>
<dbReference type="Proteomes" id="UP000565468">
    <property type="component" value="Unassembled WGS sequence"/>
</dbReference>
<keyword evidence="3 5" id="KW-0378">Hydrolase</keyword>
<comment type="cofactor">
    <cofactor evidence="1">
        <name>Mg(2+)</name>
        <dbReference type="ChEBI" id="CHEBI:18420"/>
    </cofactor>
</comment>
<evidence type="ECO:0000256" key="2">
    <source>
        <dbReference type="ARBA" id="ARBA00022723"/>
    </source>
</evidence>
<dbReference type="Pfam" id="PF13419">
    <property type="entry name" value="HAD_2"/>
    <property type="match status" value="1"/>
</dbReference>
<keyword evidence="2" id="KW-0479">Metal-binding</keyword>
<sequence>MHSKAVFFDVDDTLYDHLAPFREAVQAVANPDPSFPYEEAYHLMRYYSDQLSLELGGAGTSEYAEALEKLRTRRFQLTLEKWGIILSDRDAQSMQADYLARQYQIHMFEGAPALIQHLTQTGHVVGLITNGPLEHQMNKVTAMKLEEMIPSEHIFVSGGVGWDKPDPRIFAHVNEVTNTTPEHSIYVGDSWRNDVVGALAAGWQVIWFNHRGVEPESQHVPQHTADSFEEVDHIIRSLV</sequence>
<dbReference type="GO" id="GO:0016791">
    <property type="term" value="F:phosphatase activity"/>
    <property type="evidence" value="ECO:0007669"/>
    <property type="project" value="TreeGrafter"/>
</dbReference>
<protein>
    <submittedName>
        <fullName evidence="5">HAD family hydrolase</fullName>
    </submittedName>
</protein>
<keyword evidence="6" id="KW-1185">Reference proteome</keyword>
<evidence type="ECO:0000256" key="1">
    <source>
        <dbReference type="ARBA" id="ARBA00001946"/>
    </source>
</evidence>
<dbReference type="GO" id="GO:0044281">
    <property type="term" value="P:small molecule metabolic process"/>
    <property type="evidence" value="ECO:0007669"/>
    <property type="project" value="UniProtKB-ARBA"/>
</dbReference>
<organism evidence="5 6">
    <name type="scientific">Paenibacillus lemnae</name>
    <dbReference type="NCBI Taxonomy" id="1330551"/>
    <lineage>
        <taxon>Bacteria</taxon>
        <taxon>Bacillati</taxon>
        <taxon>Bacillota</taxon>
        <taxon>Bacilli</taxon>
        <taxon>Bacillales</taxon>
        <taxon>Paenibacillaceae</taxon>
        <taxon>Paenibacillus</taxon>
    </lineage>
</organism>
<dbReference type="SFLD" id="SFLDS00003">
    <property type="entry name" value="Haloacid_Dehalogenase"/>
    <property type="match status" value="1"/>
</dbReference>
<dbReference type="EMBL" id="JABBPN010000001">
    <property type="protein sequence ID" value="NMO94426.1"/>
    <property type="molecule type" value="Genomic_DNA"/>
</dbReference>
<dbReference type="InterPro" id="IPR006439">
    <property type="entry name" value="HAD-SF_hydro_IA"/>
</dbReference>
<dbReference type="SUPFAM" id="SSF56784">
    <property type="entry name" value="HAD-like"/>
    <property type="match status" value="1"/>
</dbReference>
<gene>
    <name evidence="5" type="ORF">HII30_01325</name>
</gene>
<reference evidence="5 6" key="1">
    <citation type="submission" date="2020-04" db="EMBL/GenBank/DDBJ databases">
        <title>Paenibacillus algicola sp. nov., a novel marine bacterium producing alginate lyase.</title>
        <authorList>
            <person name="Huang H."/>
        </authorList>
    </citation>
    <scope>NUCLEOTIDE SEQUENCE [LARGE SCALE GENOMIC DNA]</scope>
    <source>
        <strain evidence="5 6">L7-75</strain>
    </source>
</reference>
<evidence type="ECO:0000313" key="5">
    <source>
        <dbReference type="EMBL" id="NMO94426.1"/>
    </source>
</evidence>
<name>A0A848M1K0_PAELE</name>
<accession>A0A848M1K0</accession>
<evidence type="ECO:0000256" key="4">
    <source>
        <dbReference type="ARBA" id="ARBA00022842"/>
    </source>
</evidence>
<evidence type="ECO:0000256" key="3">
    <source>
        <dbReference type="ARBA" id="ARBA00022801"/>
    </source>
</evidence>